<protein>
    <submittedName>
        <fullName evidence="2">Uncharacterized protein</fullName>
    </submittedName>
</protein>
<feature type="compositionally biased region" description="Basic and acidic residues" evidence="1">
    <location>
        <begin position="113"/>
        <end position="125"/>
    </location>
</feature>
<accession>A0ABR0BWR0</accession>
<organism evidence="2 3">
    <name type="scientific">Purpureocillium lilacinum</name>
    <name type="common">Paecilomyces lilacinus</name>
    <dbReference type="NCBI Taxonomy" id="33203"/>
    <lineage>
        <taxon>Eukaryota</taxon>
        <taxon>Fungi</taxon>
        <taxon>Dikarya</taxon>
        <taxon>Ascomycota</taxon>
        <taxon>Pezizomycotina</taxon>
        <taxon>Sordariomycetes</taxon>
        <taxon>Hypocreomycetidae</taxon>
        <taxon>Hypocreales</taxon>
        <taxon>Ophiocordycipitaceae</taxon>
        <taxon>Purpureocillium</taxon>
    </lineage>
</organism>
<keyword evidence="3" id="KW-1185">Reference proteome</keyword>
<comment type="caution">
    <text evidence="2">The sequence shown here is derived from an EMBL/GenBank/DDBJ whole genome shotgun (WGS) entry which is preliminary data.</text>
</comment>
<proteinExistence type="predicted"/>
<dbReference type="Proteomes" id="UP001287286">
    <property type="component" value="Unassembled WGS sequence"/>
</dbReference>
<dbReference type="EMBL" id="JAWRVI010000025">
    <property type="protein sequence ID" value="KAK4088432.1"/>
    <property type="molecule type" value="Genomic_DNA"/>
</dbReference>
<reference evidence="2 3" key="1">
    <citation type="journal article" date="2024" name="Microbiol. Resour. Announc.">
        <title>Genome annotations for the ascomycete fungi Trichoderma harzianum, Trichoderma aggressivum, and Purpureocillium lilacinum.</title>
        <authorList>
            <person name="Beijen E.P.W."/>
            <person name="Ohm R.A."/>
        </authorList>
    </citation>
    <scope>NUCLEOTIDE SEQUENCE [LARGE SCALE GENOMIC DNA]</scope>
    <source>
        <strain evidence="2 3">CBS 150709</strain>
    </source>
</reference>
<feature type="region of interest" description="Disordered" evidence="1">
    <location>
        <begin position="104"/>
        <end position="136"/>
    </location>
</feature>
<sequence>MCKTDVYKAKCPKCKGAWQVKETVHPMCKEAAKAKPPQRVTVLYRFAGGSVCANEDVHSSPVVSHDVHAASRVADRALISWPVFSGLGNDDEREKKYLPLPTARAGTLNGQRATDESKEAAKREQVQSASNMPPPCNGLSKSRLAQLPVMPGTGRSTVGRGRWAAAGLDLTARQLALSKCYATDSCPSVTVVTPVAAAAAAAARRGTDGPLVEPAGP</sequence>
<name>A0ABR0BWR0_PURLI</name>
<evidence type="ECO:0000256" key="1">
    <source>
        <dbReference type="SAM" id="MobiDB-lite"/>
    </source>
</evidence>
<evidence type="ECO:0000313" key="2">
    <source>
        <dbReference type="EMBL" id="KAK4088432.1"/>
    </source>
</evidence>
<evidence type="ECO:0000313" key="3">
    <source>
        <dbReference type="Proteomes" id="UP001287286"/>
    </source>
</evidence>
<gene>
    <name evidence="2" type="ORF">Purlil1_7311</name>
</gene>